<evidence type="ECO:0000256" key="4">
    <source>
        <dbReference type="ARBA" id="ARBA00030169"/>
    </source>
</evidence>
<dbReference type="InterPro" id="IPR036704">
    <property type="entry name" value="RraA/RraA-like_sf"/>
</dbReference>
<reference evidence="6 7" key="1">
    <citation type="submission" date="2016-08" db="EMBL/GenBank/DDBJ databases">
        <authorList>
            <person name="Seilhamer J.J."/>
        </authorList>
    </citation>
    <scope>NUCLEOTIDE SEQUENCE [LARGE SCALE GENOMIC DNA]</scope>
    <source>
        <strain evidence="6 7">ANC 4874</strain>
    </source>
</reference>
<name>A0A1C4GYL2_9GAMM</name>
<dbReference type="AlphaFoldDB" id="A0A1C4GYL2"/>
<evidence type="ECO:0000256" key="2">
    <source>
        <dbReference type="ARBA" id="ARBA00016549"/>
    </source>
</evidence>
<evidence type="ECO:0000256" key="3">
    <source>
        <dbReference type="ARBA" id="ARBA00029596"/>
    </source>
</evidence>
<sequence>MSDRLNSVLKQYATIASSTIGHVLDTGYLPDIHAVNSVQHVVGIVRTVTLNSINATQIRNALLESNAGDVLVIDARKLGYRACWGEQRHRAAIYHQLAAIVVIGAVTDIDALRAMKVPVFAQRVSCLTTRSEGESLVDFDQDIQYFDATISTGDVMVADADGVFILKPDLAAQHGEKFQNMELLEQQKREQFFSQHSPEHYYHAI</sequence>
<comment type="cofactor">
    <cofactor evidence="5">
        <name>Mg(2+)</name>
        <dbReference type="ChEBI" id="CHEBI:18420"/>
    </cofactor>
</comment>
<dbReference type="Proteomes" id="UP000243661">
    <property type="component" value="Unassembled WGS sequence"/>
</dbReference>
<dbReference type="GO" id="GO:0046872">
    <property type="term" value="F:metal ion binding"/>
    <property type="evidence" value="ECO:0007669"/>
    <property type="project" value="UniProtKB-KW"/>
</dbReference>
<evidence type="ECO:0000256" key="5">
    <source>
        <dbReference type="PIRSR" id="PIRSR605493-1"/>
    </source>
</evidence>
<dbReference type="PANTHER" id="PTHR33254">
    <property type="entry name" value="4-HYDROXY-4-METHYL-2-OXOGLUTARATE ALDOLASE 3-RELATED"/>
    <property type="match status" value="1"/>
</dbReference>
<accession>A0A1C4GYL2</accession>
<proteinExistence type="predicted"/>
<dbReference type="Gene3D" id="3.50.30.40">
    <property type="entry name" value="Ribonuclease E inhibitor RraA/RraA-like"/>
    <property type="match status" value="1"/>
</dbReference>
<dbReference type="OrthoDB" id="8717144at2"/>
<evidence type="ECO:0000313" key="7">
    <source>
        <dbReference type="Proteomes" id="UP000243661"/>
    </source>
</evidence>
<dbReference type="CDD" id="cd16841">
    <property type="entry name" value="RraA_family"/>
    <property type="match status" value="1"/>
</dbReference>
<protein>
    <recommendedName>
        <fullName evidence="2">Putative 4-hydroxy-4-methyl-2-oxoglutarate aldolase</fullName>
    </recommendedName>
    <alternativeName>
        <fullName evidence="3">Regulator of ribonuclease activity homolog</fullName>
    </alternativeName>
    <alternativeName>
        <fullName evidence="4">RraA-like protein</fullName>
    </alternativeName>
</protein>
<evidence type="ECO:0000256" key="1">
    <source>
        <dbReference type="ARBA" id="ARBA00001968"/>
    </source>
</evidence>
<dbReference type="PANTHER" id="PTHR33254:SF4">
    <property type="entry name" value="4-HYDROXY-4-METHYL-2-OXOGLUTARATE ALDOLASE 3-RELATED"/>
    <property type="match status" value="1"/>
</dbReference>
<keyword evidence="5" id="KW-0460">Magnesium</keyword>
<feature type="binding site" evidence="5">
    <location>
        <position position="108"/>
    </location>
    <ligand>
        <name>Mg(2+)</name>
        <dbReference type="ChEBI" id="CHEBI:18420"/>
    </ligand>
</feature>
<gene>
    <name evidence="6" type="ORF">GA0116959_11729</name>
</gene>
<dbReference type="Pfam" id="PF03737">
    <property type="entry name" value="RraA-like"/>
    <property type="match status" value="1"/>
</dbReference>
<dbReference type="EMBL" id="FMBK01000017">
    <property type="protein sequence ID" value="SCC73244.1"/>
    <property type="molecule type" value="Genomic_DNA"/>
</dbReference>
<evidence type="ECO:0000313" key="6">
    <source>
        <dbReference type="EMBL" id="SCC73244.1"/>
    </source>
</evidence>
<comment type="cofactor">
    <cofactor evidence="1">
        <name>a divalent metal cation</name>
        <dbReference type="ChEBI" id="CHEBI:60240"/>
    </cofactor>
</comment>
<dbReference type="RefSeq" id="WP_092721081.1">
    <property type="nucleotide sequence ID" value="NZ_FMBK01000017.1"/>
</dbReference>
<dbReference type="InterPro" id="IPR005493">
    <property type="entry name" value="RraA/RraA-like"/>
</dbReference>
<keyword evidence="5" id="KW-0479">Metal-binding</keyword>
<dbReference type="SUPFAM" id="SSF89562">
    <property type="entry name" value="RraA-like"/>
    <property type="match status" value="1"/>
</dbReference>
<organism evidence="6 7">
    <name type="scientific">Acinetobacter albensis</name>
    <dbReference type="NCBI Taxonomy" id="1673609"/>
    <lineage>
        <taxon>Bacteria</taxon>
        <taxon>Pseudomonadati</taxon>
        <taxon>Pseudomonadota</taxon>
        <taxon>Gammaproteobacteria</taxon>
        <taxon>Moraxellales</taxon>
        <taxon>Moraxellaceae</taxon>
        <taxon>Acinetobacter</taxon>
    </lineage>
</organism>